<dbReference type="AlphaFoldDB" id="A0A941AMZ1"/>
<comment type="similarity">
    <text evidence="1">Belongs to the thioesterase family.</text>
</comment>
<dbReference type="Pfam" id="PF00975">
    <property type="entry name" value="Thioesterase"/>
    <property type="match status" value="1"/>
</dbReference>
<sequence>MKQADPTPEKGRSLVSWGAPAKTELALVCIPWAGAGAAPFRLWSPVLGDVSTVYGVRLAGRESRRTEPPADTVAEVVGDIAGELVDLGVRRVALFGQCFGAVLAFELAKALARSGHDIEVAHLLVASQLPPPCFAEADPEAEHDLMQYVPENFREEPDFVELLLPVIAADIGLVSRYVYEPGVFLAVPLTVVYGAHDSQLSRAQVDAWRRETTGPTNFREIAEGDHLFGGEAWLRLAETVRAALTCRTASGV</sequence>
<dbReference type="RefSeq" id="WP_210159052.1">
    <property type="nucleotide sequence ID" value="NZ_JAFCNB010000023.1"/>
</dbReference>
<name>A0A941AMZ1_9ACTN</name>
<feature type="domain" description="Thioesterase" evidence="2">
    <location>
        <begin position="27"/>
        <end position="241"/>
    </location>
</feature>
<protein>
    <submittedName>
        <fullName evidence="3">Thioesterase</fullName>
    </submittedName>
</protein>
<reference evidence="3" key="1">
    <citation type="submission" date="2021-02" db="EMBL/GenBank/DDBJ databases">
        <title>Draft genome sequence of Microbispora sp. RL4-1S isolated from rice leaves in Thailand.</title>
        <authorList>
            <person name="Muangham S."/>
            <person name="Duangmal K."/>
        </authorList>
    </citation>
    <scope>NUCLEOTIDE SEQUENCE</scope>
    <source>
        <strain evidence="3">RL4-1S</strain>
    </source>
</reference>
<dbReference type="InterPro" id="IPR029058">
    <property type="entry name" value="AB_hydrolase_fold"/>
</dbReference>
<dbReference type="EMBL" id="JAFCNB010000023">
    <property type="protein sequence ID" value="MBP2707788.1"/>
    <property type="molecule type" value="Genomic_DNA"/>
</dbReference>
<dbReference type="SUPFAM" id="SSF53474">
    <property type="entry name" value="alpha/beta-Hydrolases"/>
    <property type="match status" value="1"/>
</dbReference>
<organism evidence="3 4">
    <name type="scientific">Microbispora oryzae</name>
    <dbReference type="NCBI Taxonomy" id="2806554"/>
    <lineage>
        <taxon>Bacteria</taxon>
        <taxon>Bacillati</taxon>
        <taxon>Actinomycetota</taxon>
        <taxon>Actinomycetes</taxon>
        <taxon>Streptosporangiales</taxon>
        <taxon>Streptosporangiaceae</taxon>
        <taxon>Microbispora</taxon>
    </lineage>
</organism>
<dbReference type="GO" id="GO:0008610">
    <property type="term" value="P:lipid biosynthetic process"/>
    <property type="evidence" value="ECO:0007669"/>
    <property type="project" value="TreeGrafter"/>
</dbReference>
<keyword evidence="4" id="KW-1185">Reference proteome</keyword>
<dbReference type="Proteomes" id="UP000674234">
    <property type="component" value="Unassembled WGS sequence"/>
</dbReference>
<comment type="caution">
    <text evidence="3">The sequence shown here is derived from an EMBL/GenBank/DDBJ whole genome shotgun (WGS) entry which is preliminary data.</text>
</comment>
<dbReference type="InterPro" id="IPR012223">
    <property type="entry name" value="TEII"/>
</dbReference>
<accession>A0A941AMZ1</accession>
<evidence type="ECO:0000313" key="3">
    <source>
        <dbReference type="EMBL" id="MBP2707788.1"/>
    </source>
</evidence>
<evidence type="ECO:0000259" key="2">
    <source>
        <dbReference type="Pfam" id="PF00975"/>
    </source>
</evidence>
<gene>
    <name evidence="3" type="ORF">JOL79_28810</name>
</gene>
<dbReference type="PANTHER" id="PTHR11487">
    <property type="entry name" value="THIOESTERASE"/>
    <property type="match status" value="1"/>
</dbReference>
<dbReference type="InterPro" id="IPR001031">
    <property type="entry name" value="Thioesterase"/>
</dbReference>
<proteinExistence type="inferred from homology"/>
<dbReference type="Gene3D" id="3.40.50.1820">
    <property type="entry name" value="alpha/beta hydrolase"/>
    <property type="match status" value="1"/>
</dbReference>
<dbReference type="PANTHER" id="PTHR11487:SF0">
    <property type="entry name" value="S-ACYL FATTY ACID SYNTHASE THIOESTERASE, MEDIUM CHAIN"/>
    <property type="match status" value="1"/>
</dbReference>
<evidence type="ECO:0000313" key="4">
    <source>
        <dbReference type="Proteomes" id="UP000674234"/>
    </source>
</evidence>
<evidence type="ECO:0000256" key="1">
    <source>
        <dbReference type="ARBA" id="ARBA00007169"/>
    </source>
</evidence>